<feature type="compositionally biased region" description="Basic and acidic residues" evidence="2">
    <location>
        <begin position="33"/>
        <end position="50"/>
    </location>
</feature>
<proteinExistence type="predicted"/>
<gene>
    <name evidence="3" type="ORF">XNOV1_A042273</name>
</gene>
<protein>
    <submittedName>
        <fullName evidence="3">Uncharacterized protein LOC126385844 isoform X2</fullName>
    </submittedName>
</protein>
<dbReference type="Proteomes" id="UP001178508">
    <property type="component" value="Chromosome 4"/>
</dbReference>
<feature type="compositionally biased region" description="Basic and acidic residues" evidence="2">
    <location>
        <begin position="8"/>
        <end position="19"/>
    </location>
</feature>
<evidence type="ECO:0000313" key="3">
    <source>
        <dbReference type="EMBL" id="CAJ1054285.1"/>
    </source>
</evidence>
<organism evidence="3 4">
    <name type="scientific">Xyrichtys novacula</name>
    <name type="common">Pearly razorfish</name>
    <name type="synonym">Hemipteronotus novacula</name>
    <dbReference type="NCBI Taxonomy" id="13765"/>
    <lineage>
        <taxon>Eukaryota</taxon>
        <taxon>Metazoa</taxon>
        <taxon>Chordata</taxon>
        <taxon>Craniata</taxon>
        <taxon>Vertebrata</taxon>
        <taxon>Euteleostomi</taxon>
        <taxon>Actinopterygii</taxon>
        <taxon>Neopterygii</taxon>
        <taxon>Teleostei</taxon>
        <taxon>Neoteleostei</taxon>
        <taxon>Acanthomorphata</taxon>
        <taxon>Eupercaria</taxon>
        <taxon>Labriformes</taxon>
        <taxon>Labridae</taxon>
        <taxon>Xyrichtys</taxon>
    </lineage>
</organism>
<evidence type="ECO:0000256" key="2">
    <source>
        <dbReference type="SAM" id="MobiDB-lite"/>
    </source>
</evidence>
<feature type="region of interest" description="Disordered" evidence="2">
    <location>
        <begin position="1"/>
        <end position="55"/>
    </location>
</feature>
<evidence type="ECO:0000256" key="1">
    <source>
        <dbReference type="SAM" id="Coils"/>
    </source>
</evidence>
<keyword evidence="4" id="KW-1185">Reference proteome</keyword>
<reference evidence="3" key="1">
    <citation type="submission" date="2023-08" db="EMBL/GenBank/DDBJ databases">
        <authorList>
            <person name="Alioto T."/>
            <person name="Alioto T."/>
            <person name="Gomez Garrido J."/>
        </authorList>
    </citation>
    <scope>NUCLEOTIDE SEQUENCE</scope>
</reference>
<sequence length="163" mass="18905">MGGRHLSKIQEETDSREHSTSFLPPLIQQQTGEKGEGGEAVKPGENKAVRQEVSCESERATSAQCEHQEKLENNRTLLEELSRIEAELRESVRLDVERQQEAEFLRQQENNLLRADLCYLSLSQRVARPWVSSYFRNFPMHIYCLPVTATNHKGRRRGLQKWK</sequence>
<name>A0AAV1F002_XYRNO</name>
<keyword evidence="1" id="KW-0175">Coiled coil</keyword>
<feature type="coiled-coil region" evidence="1">
    <location>
        <begin position="67"/>
        <end position="94"/>
    </location>
</feature>
<accession>A0AAV1F002</accession>
<dbReference type="EMBL" id="OY660867">
    <property type="protein sequence ID" value="CAJ1054285.1"/>
    <property type="molecule type" value="Genomic_DNA"/>
</dbReference>
<evidence type="ECO:0000313" key="4">
    <source>
        <dbReference type="Proteomes" id="UP001178508"/>
    </source>
</evidence>
<dbReference type="AlphaFoldDB" id="A0AAV1F002"/>